<reference evidence="2 3" key="1">
    <citation type="submission" date="2018-11" db="EMBL/GenBank/DDBJ databases">
        <authorList>
            <consortium name="Pathogen Informatics"/>
        </authorList>
    </citation>
    <scope>NUCLEOTIDE SEQUENCE [LARGE SCALE GENOMIC DNA]</scope>
</reference>
<dbReference type="AlphaFoldDB" id="A0A3P6P4U4"/>
<accession>A0A3P6P4U4</accession>
<evidence type="ECO:0000313" key="2">
    <source>
        <dbReference type="EMBL" id="VDK26270.1"/>
    </source>
</evidence>
<protein>
    <submittedName>
        <fullName evidence="2">Uncharacterized protein</fullName>
    </submittedName>
</protein>
<dbReference type="EMBL" id="UYRR01012235">
    <property type="protein sequence ID" value="VDK26270.1"/>
    <property type="molecule type" value="Genomic_DNA"/>
</dbReference>
<name>A0A3P6P4U4_ANISI</name>
<keyword evidence="3" id="KW-1185">Reference proteome</keyword>
<organism evidence="2 3">
    <name type="scientific">Anisakis simplex</name>
    <name type="common">Herring worm</name>
    <dbReference type="NCBI Taxonomy" id="6269"/>
    <lineage>
        <taxon>Eukaryota</taxon>
        <taxon>Metazoa</taxon>
        <taxon>Ecdysozoa</taxon>
        <taxon>Nematoda</taxon>
        <taxon>Chromadorea</taxon>
        <taxon>Rhabditida</taxon>
        <taxon>Spirurina</taxon>
        <taxon>Ascaridomorpha</taxon>
        <taxon>Ascaridoidea</taxon>
        <taxon>Anisakidae</taxon>
        <taxon>Anisakis</taxon>
        <taxon>Anisakis simplex complex</taxon>
    </lineage>
</organism>
<gene>
    <name evidence="2" type="ORF">ASIM_LOCUS5920</name>
</gene>
<proteinExistence type="predicted"/>
<evidence type="ECO:0000256" key="1">
    <source>
        <dbReference type="SAM" id="MobiDB-lite"/>
    </source>
</evidence>
<dbReference type="Proteomes" id="UP000267096">
    <property type="component" value="Unassembled WGS sequence"/>
</dbReference>
<feature type="non-terminal residue" evidence="2">
    <location>
        <position position="76"/>
    </location>
</feature>
<evidence type="ECO:0000313" key="3">
    <source>
        <dbReference type="Proteomes" id="UP000267096"/>
    </source>
</evidence>
<sequence>MGALENEANTLRLRKSVAARDSSPTIKLKKVNDEITKLLNPQPSNNPPESPSNAALPLNSPSSRVAPKPFPKPIIK</sequence>
<feature type="region of interest" description="Disordered" evidence="1">
    <location>
        <begin position="38"/>
        <end position="76"/>
    </location>
</feature>